<dbReference type="RefSeq" id="WP_189454311.1">
    <property type="nucleotide sequence ID" value="NZ_BMYD01000001.1"/>
</dbReference>
<comment type="caution">
    <text evidence="2">The sequence shown here is derived from an EMBL/GenBank/DDBJ whole genome shotgun (WGS) entry which is preliminary data.</text>
</comment>
<proteinExistence type="predicted"/>
<protein>
    <recommendedName>
        <fullName evidence="1">Abortive infection protein-like C-terminal domain-containing protein</fullName>
    </recommendedName>
</protein>
<evidence type="ECO:0000259" key="1">
    <source>
        <dbReference type="Pfam" id="PF14355"/>
    </source>
</evidence>
<dbReference type="Pfam" id="PF14355">
    <property type="entry name" value="Abi_C"/>
    <property type="match status" value="1"/>
</dbReference>
<keyword evidence="3" id="KW-1185">Reference proteome</keyword>
<dbReference type="Proteomes" id="UP000646426">
    <property type="component" value="Unassembled WGS sequence"/>
</dbReference>
<feature type="domain" description="Abortive infection protein-like C-terminal" evidence="1">
    <location>
        <begin position="185"/>
        <end position="260"/>
    </location>
</feature>
<evidence type="ECO:0000313" key="3">
    <source>
        <dbReference type="Proteomes" id="UP000646426"/>
    </source>
</evidence>
<dbReference type="EMBL" id="BMYD01000001">
    <property type="protein sequence ID" value="GHA76601.1"/>
    <property type="molecule type" value="Genomic_DNA"/>
</dbReference>
<sequence>MRQLIPAAVLALTAELSAHWETHATLDSLFTYAGAPGTPPDGSKPAKAMAWLRRVNNEASSPLQVLGQIIERYMEEALDPTDRWDKDKIAERDKLLAALAASNLQYLKGGRVVGAMGTPTRTLSEFIQEGDVQSIDQEFERAIQNASVSPREAVSAASNILESVCKVIIAEEGLPMPNKQDLQSVWGVVRKELRIDPSKVEDQDLQTILSGLIAVVHGIGSLRTHASSAHGAGKTPYRLEPRHARLAIHAGHTLALYILESWKKRQAETLAS</sequence>
<evidence type="ECO:0000313" key="2">
    <source>
        <dbReference type="EMBL" id="GHA76601.1"/>
    </source>
</evidence>
<name>A0A918SY09_9GAMM</name>
<accession>A0A918SY09</accession>
<dbReference type="InterPro" id="IPR026001">
    <property type="entry name" value="Abi-like_C"/>
</dbReference>
<dbReference type="AlphaFoldDB" id="A0A918SY09"/>
<reference evidence="2" key="2">
    <citation type="submission" date="2020-09" db="EMBL/GenBank/DDBJ databases">
        <authorList>
            <person name="Sun Q."/>
            <person name="Kim S."/>
        </authorList>
    </citation>
    <scope>NUCLEOTIDE SEQUENCE</scope>
    <source>
        <strain evidence="2">KCTC 23077</strain>
    </source>
</reference>
<reference evidence="2" key="1">
    <citation type="journal article" date="2014" name="Int. J. Syst. Evol. Microbiol.">
        <title>Complete genome sequence of Corynebacterium casei LMG S-19264T (=DSM 44701T), isolated from a smear-ripened cheese.</title>
        <authorList>
            <consortium name="US DOE Joint Genome Institute (JGI-PGF)"/>
            <person name="Walter F."/>
            <person name="Albersmeier A."/>
            <person name="Kalinowski J."/>
            <person name="Ruckert C."/>
        </authorList>
    </citation>
    <scope>NUCLEOTIDE SEQUENCE</scope>
    <source>
        <strain evidence="2">KCTC 23077</strain>
    </source>
</reference>
<gene>
    <name evidence="2" type="ORF">GCM10007067_12330</name>
</gene>
<organism evidence="2 3">
    <name type="scientific">Cognatilysobacter bugurensis</name>
    <dbReference type="NCBI Taxonomy" id="543356"/>
    <lineage>
        <taxon>Bacteria</taxon>
        <taxon>Pseudomonadati</taxon>
        <taxon>Pseudomonadota</taxon>
        <taxon>Gammaproteobacteria</taxon>
        <taxon>Lysobacterales</taxon>
        <taxon>Lysobacteraceae</taxon>
        <taxon>Cognatilysobacter</taxon>
    </lineage>
</organism>